<feature type="compositionally biased region" description="Low complexity" evidence="2">
    <location>
        <begin position="714"/>
        <end position="725"/>
    </location>
</feature>
<dbReference type="PANTHER" id="PTHR45527">
    <property type="entry name" value="NONRIBOSOMAL PEPTIDE SYNTHETASE"/>
    <property type="match status" value="1"/>
</dbReference>
<dbReference type="AlphaFoldDB" id="A0A540WG75"/>
<keyword evidence="5" id="KW-1185">Reference proteome</keyword>
<dbReference type="InterPro" id="IPR009081">
    <property type="entry name" value="PP-bd_ACP"/>
</dbReference>
<dbReference type="InterPro" id="IPR042099">
    <property type="entry name" value="ANL_N_sf"/>
</dbReference>
<dbReference type="GO" id="GO:0044550">
    <property type="term" value="P:secondary metabolite biosynthetic process"/>
    <property type="evidence" value="ECO:0007669"/>
    <property type="project" value="TreeGrafter"/>
</dbReference>
<evidence type="ECO:0000313" key="4">
    <source>
        <dbReference type="EMBL" id="TQF08020.1"/>
    </source>
</evidence>
<dbReference type="Gene3D" id="3.40.50.12780">
    <property type="entry name" value="N-terminal domain of ligase-like"/>
    <property type="match status" value="1"/>
</dbReference>
<dbReference type="SUPFAM" id="SSF47336">
    <property type="entry name" value="ACP-like"/>
    <property type="match status" value="1"/>
</dbReference>
<evidence type="ECO:0000259" key="3">
    <source>
        <dbReference type="PROSITE" id="PS50075"/>
    </source>
</evidence>
<dbReference type="InterPro" id="IPR023213">
    <property type="entry name" value="CAT-like_dom_sf"/>
</dbReference>
<dbReference type="Gene3D" id="1.10.1200.10">
    <property type="entry name" value="ACP-like"/>
    <property type="match status" value="1"/>
</dbReference>
<dbReference type="InterPro" id="IPR020459">
    <property type="entry name" value="AMP-binding"/>
</dbReference>
<dbReference type="Gene3D" id="3.30.300.30">
    <property type="match status" value="1"/>
</dbReference>
<feature type="region of interest" description="Disordered" evidence="2">
    <location>
        <begin position="703"/>
        <end position="746"/>
    </location>
</feature>
<sequence length="746" mass="77443">MVGVAVGRGVDLVVALLGVWRAGAAFVPLDVEYPVERLRLMVGDCGPGVVLGDAGGLSWLEGSGVRVLSVGEVEGLGVAAGGGVCVEVGPEELAYVMYTSGSTGRPKGVMVPHGAISNVVQAFQERIGCAPGDTLHAVTSISFDIALLELFWPLAVGARVQLGTPSEAGGPGSAAAPHRVTHFQCTPTLAAAIVEDPAWRLLLRGVKYVLLGGEPVPGHLVHTIQQAFDCEVFNVYGPTEATVWCTARRITGPEDAGLVGGLLANCQAFVVDGVGRLVPPGVRGELWVGGAGLALGYWGRPDLTAERFVSGVVVGAGRLYRTGDVVSLGGDGLFRFHGRVDDQVKVRGHRVELGEVDAALVAHPGVRAGAAVVVGGRLVGCVVPVAGWGGGLVGGVRRFVAGVLPGGSVPGSVVVVEGLPVTVNGKTDRRALAGLVASVVGVEVVGESSAVVGGSVVEVLAGLWRRVLGVAELDWSVGFQQHGGDSLKAIQAAAQARTRGIALTAATLLRADSLAEAARAAAALDPAATGLVRPDRTSSGPLPLLPMQHDFFARPRPDHNWANLAGLFRPDEADPVDEHRLGAALRLVARRHEALRLAFTAPSGGTGEWRQTLVPEPRVAVESRELDCAGADVRTVIEAEARSQQRTIDLVRGPVAKVVVLRVRGEARPRILVIAHHLVMDAWSWQAFLSELACTYAKLTSSPSVDGPLRTTGRRAPSSATGPAPSRRRPRTPVSRTRCGTGNPSA</sequence>
<accession>A0A540WG75</accession>
<dbReference type="InterPro" id="IPR045851">
    <property type="entry name" value="AMP-bd_C_sf"/>
</dbReference>
<dbReference type="PROSITE" id="PS00455">
    <property type="entry name" value="AMP_BINDING"/>
    <property type="match status" value="1"/>
</dbReference>
<evidence type="ECO:0000256" key="2">
    <source>
        <dbReference type="SAM" id="MobiDB-lite"/>
    </source>
</evidence>
<dbReference type="Gene3D" id="3.30.559.10">
    <property type="entry name" value="Chloramphenicol acetyltransferase-like domain"/>
    <property type="match status" value="1"/>
</dbReference>
<dbReference type="GO" id="GO:0031177">
    <property type="term" value="F:phosphopantetheine binding"/>
    <property type="evidence" value="ECO:0007669"/>
    <property type="project" value="TreeGrafter"/>
</dbReference>
<dbReference type="SUPFAM" id="SSF52777">
    <property type="entry name" value="CoA-dependent acyltransferases"/>
    <property type="match status" value="1"/>
</dbReference>
<dbReference type="Proteomes" id="UP000319103">
    <property type="component" value="Unassembled WGS sequence"/>
</dbReference>
<dbReference type="InterPro" id="IPR000873">
    <property type="entry name" value="AMP-dep_synth/lig_dom"/>
</dbReference>
<reference evidence="4 5" key="1">
    <citation type="submission" date="2019-06" db="EMBL/GenBank/DDBJ databases">
        <title>Description of Kitasatospora acidophila sp. nov. isolated from pine grove soil, and reclassification of Streptomyces novaecaesareae to Kitasatospora novaeceasareae comb. nov.</title>
        <authorList>
            <person name="Kim M.J."/>
        </authorList>
    </citation>
    <scope>NUCLEOTIDE SEQUENCE [LARGE SCALE GENOMIC DNA]</scope>
    <source>
        <strain evidence="4 5">MMS16-CNU292</strain>
    </source>
</reference>
<name>A0A540WG75_9ACTN</name>
<dbReference type="InterPro" id="IPR036736">
    <property type="entry name" value="ACP-like_sf"/>
</dbReference>
<feature type="domain" description="Carrier" evidence="3">
    <location>
        <begin position="451"/>
        <end position="525"/>
    </location>
</feature>
<dbReference type="GO" id="GO:0005737">
    <property type="term" value="C:cytoplasm"/>
    <property type="evidence" value="ECO:0007669"/>
    <property type="project" value="TreeGrafter"/>
</dbReference>
<dbReference type="InterPro" id="IPR020845">
    <property type="entry name" value="AMP-binding_CS"/>
</dbReference>
<dbReference type="Pfam" id="PF00668">
    <property type="entry name" value="Condensation"/>
    <property type="match status" value="1"/>
</dbReference>
<dbReference type="NCBIfam" id="TIGR01733">
    <property type="entry name" value="AA-adenyl-dom"/>
    <property type="match status" value="1"/>
</dbReference>
<dbReference type="CDD" id="cd05930">
    <property type="entry name" value="A_NRPS"/>
    <property type="match status" value="1"/>
</dbReference>
<dbReference type="Pfam" id="PF00550">
    <property type="entry name" value="PP-binding"/>
    <property type="match status" value="1"/>
</dbReference>
<proteinExistence type="predicted"/>
<evidence type="ECO:0000256" key="1">
    <source>
        <dbReference type="ARBA" id="ARBA00001957"/>
    </source>
</evidence>
<dbReference type="PANTHER" id="PTHR45527:SF1">
    <property type="entry name" value="FATTY ACID SYNTHASE"/>
    <property type="match status" value="1"/>
</dbReference>
<protein>
    <submittedName>
        <fullName evidence="4">Amino acid adenylation domain-containing protein</fullName>
    </submittedName>
</protein>
<dbReference type="GO" id="GO:0043041">
    <property type="term" value="P:amino acid activation for nonribosomal peptide biosynthetic process"/>
    <property type="evidence" value="ECO:0007669"/>
    <property type="project" value="TreeGrafter"/>
</dbReference>
<dbReference type="InterPro" id="IPR010071">
    <property type="entry name" value="AA_adenyl_dom"/>
</dbReference>
<dbReference type="PRINTS" id="PR00154">
    <property type="entry name" value="AMPBINDING"/>
</dbReference>
<organism evidence="4 5">
    <name type="scientific">Kitasatospora acidiphila</name>
    <dbReference type="NCBI Taxonomy" id="2567942"/>
    <lineage>
        <taxon>Bacteria</taxon>
        <taxon>Bacillati</taxon>
        <taxon>Actinomycetota</taxon>
        <taxon>Actinomycetes</taxon>
        <taxon>Kitasatosporales</taxon>
        <taxon>Streptomycetaceae</taxon>
        <taxon>Kitasatospora</taxon>
    </lineage>
</organism>
<dbReference type="GO" id="GO:0003824">
    <property type="term" value="F:catalytic activity"/>
    <property type="evidence" value="ECO:0007669"/>
    <property type="project" value="InterPro"/>
</dbReference>
<dbReference type="Pfam" id="PF00501">
    <property type="entry name" value="AMP-binding"/>
    <property type="match status" value="1"/>
</dbReference>
<dbReference type="GO" id="GO:0008610">
    <property type="term" value="P:lipid biosynthetic process"/>
    <property type="evidence" value="ECO:0007669"/>
    <property type="project" value="UniProtKB-ARBA"/>
</dbReference>
<dbReference type="PROSITE" id="PS50075">
    <property type="entry name" value="CARRIER"/>
    <property type="match status" value="1"/>
</dbReference>
<comment type="cofactor">
    <cofactor evidence="1">
        <name>pantetheine 4'-phosphate</name>
        <dbReference type="ChEBI" id="CHEBI:47942"/>
    </cofactor>
</comment>
<dbReference type="OrthoDB" id="9803968at2"/>
<evidence type="ECO:0000313" key="5">
    <source>
        <dbReference type="Proteomes" id="UP000319103"/>
    </source>
</evidence>
<comment type="caution">
    <text evidence="4">The sequence shown here is derived from an EMBL/GenBank/DDBJ whole genome shotgun (WGS) entry which is preliminary data.</text>
</comment>
<gene>
    <name evidence="4" type="ORF">E6W39_00210</name>
</gene>
<dbReference type="InterPro" id="IPR001242">
    <property type="entry name" value="Condensation_dom"/>
</dbReference>
<dbReference type="EMBL" id="VIGB01000001">
    <property type="protein sequence ID" value="TQF08020.1"/>
    <property type="molecule type" value="Genomic_DNA"/>
</dbReference>
<dbReference type="SUPFAM" id="SSF56801">
    <property type="entry name" value="Acetyl-CoA synthetase-like"/>
    <property type="match status" value="1"/>
</dbReference>